<protein>
    <submittedName>
        <fullName evidence="1">Uncharacterized protein</fullName>
    </submittedName>
</protein>
<dbReference type="OrthoDB" id="97399at2157"/>
<dbReference type="GeneID" id="25153644"/>
<dbReference type="RefSeq" id="WP_050003492.1">
    <property type="nucleotide sequence ID" value="NZ_CP008887.1"/>
</dbReference>
<dbReference type="EMBL" id="CP008887">
    <property type="protein sequence ID" value="AIU70524.1"/>
    <property type="molecule type" value="Genomic_DNA"/>
</dbReference>
<dbReference type="KEGG" id="teu:TEU_09390"/>
<organism evidence="1 2">
    <name type="scientific">Thermococcus eurythermalis</name>
    <dbReference type="NCBI Taxonomy" id="1505907"/>
    <lineage>
        <taxon>Archaea</taxon>
        <taxon>Methanobacteriati</taxon>
        <taxon>Methanobacteriota</taxon>
        <taxon>Thermococci</taxon>
        <taxon>Thermococcales</taxon>
        <taxon>Thermococcaceae</taxon>
        <taxon>Thermococcus</taxon>
    </lineage>
</organism>
<dbReference type="STRING" id="1505907.TEU_09390"/>
<sequence>MVLLEFEVPLKRLNDVMDVIVREDSKLQRVYYREDTNSVIIRTVVSKSALQVFLLKLAAVVDVPVEVTIVDEREVGKAIHEAFLVRVDVAEKSYPVAILLLYNISKFYPDTLIVGTSADAPRELIDAVLNLTIGKINLLKAEKVRSSIIEDGLFVQFRTSVANASTNGVVFV</sequence>
<name>A0A097QVL6_9EURY</name>
<proteinExistence type="predicted"/>
<evidence type="ECO:0000313" key="2">
    <source>
        <dbReference type="Proteomes" id="UP000029980"/>
    </source>
</evidence>
<keyword evidence="2" id="KW-1185">Reference proteome</keyword>
<evidence type="ECO:0000313" key="1">
    <source>
        <dbReference type="EMBL" id="AIU70524.1"/>
    </source>
</evidence>
<dbReference type="Proteomes" id="UP000029980">
    <property type="component" value="Chromosome"/>
</dbReference>
<dbReference type="HOGENOM" id="CLU_132459_0_0_2"/>
<accession>A0A097QVL6</accession>
<reference evidence="1 2" key="1">
    <citation type="journal article" date="2015" name="Int. J. Syst. Evol. Microbiol.">
        <title>Thermococcus eurythermalis sp. nov., a conditional piezophilic hyperthermophilic archaeon with a wide temperature range isolated from an oil-immersed chimney in the Guaymas Basin.</title>
        <authorList>
            <person name="Zhao W."/>
            <person name="Zeng X."/>
            <person name="Xiao X."/>
        </authorList>
    </citation>
    <scope>NUCLEOTIDE SEQUENCE [LARGE SCALE GENOMIC DNA]</scope>
    <source>
        <strain evidence="1 2">A501</strain>
    </source>
</reference>
<gene>
    <name evidence="1" type="ORF">TEU_09390</name>
</gene>
<dbReference type="AlphaFoldDB" id="A0A097QVL6"/>